<dbReference type="Pfam" id="PF00717">
    <property type="entry name" value="Peptidase_S24"/>
    <property type="match status" value="1"/>
</dbReference>
<dbReference type="InterPro" id="IPR036286">
    <property type="entry name" value="LexA/Signal_pep-like_sf"/>
</dbReference>
<dbReference type="Gene3D" id="2.10.109.10">
    <property type="entry name" value="Umud Fragment, subunit A"/>
    <property type="match status" value="1"/>
</dbReference>
<organism evidence="4 5">
    <name type="scientific">Christiangramia oceanisediminis</name>
    <dbReference type="NCBI Taxonomy" id="2920386"/>
    <lineage>
        <taxon>Bacteria</taxon>
        <taxon>Pseudomonadati</taxon>
        <taxon>Bacteroidota</taxon>
        <taxon>Flavobacteriia</taxon>
        <taxon>Flavobacteriales</taxon>
        <taxon>Flavobacteriaceae</taxon>
        <taxon>Christiangramia</taxon>
    </lineage>
</organism>
<comment type="caution">
    <text evidence="4">The sequence shown here is derived from an EMBL/GenBank/DDBJ whole genome shotgun (WGS) entry which is preliminary data.</text>
</comment>
<sequence length="255" mass="28987">MKNRVEIGKRIKRLRLENDFSQTHIAKILFISQAAYSLIENSQNGIVSEHIIKLSRLYGVSTDYILTGDKSIIRIGRDTGFVPMLRTSNHRHLLAAIEDDSIIDIKDWFKLPDFDPSKDQTLFKMETEGMAPVIFPGDVLICHLQSNLDKVLDGSAVVVITVQGILVKRLKNAKNADYFLFENDNETFGLPERIMKKDIKKLLMIRGKINHVLISGQNTAEKSKMQKLEESIEVLKKELFEMNRKLASLTGSNNS</sequence>
<dbReference type="InterPro" id="IPR015927">
    <property type="entry name" value="Peptidase_S24_S26A/B/C"/>
</dbReference>
<dbReference type="RefSeq" id="WP_241552076.1">
    <property type="nucleotide sequence ID" value="NZ_JANCNS010000003.1"/>
</dbReference>
<dbReference type="SUPFAM" id="SSF47413">
    <property type="entry name" value="lambda repressor-like DNA-binding domains"/>
    <property type="match status" value="1"/>
</dbReference>
<evidence type="ECO:0000313" key="4">
    <source>
        <dbReference type="EMBL" id="MCP9201203.1"/>
    </source>
</evidence>
<dbReference type="PANTHER" id="PTHR46558">
    <property type="entry name" value="TRACRIPTIONAL REGULATORY PROTEIN-RELATED-RELATED"/>
    <property type="match status" value="1"/>
</dbReference>
<dbReference type="SMART" id="SM00530">
    <property type="entry name" value="HTH_XRE"/>
    <property type="match status" value="1"/>
</dbReference>
<dbReference type="AlphaFoldDB" id="A0A9X2RA76"/>
<dbReference type="CDD" id="cd00093">
    <property type="entry name" value="HTH_XRE"/>
    <property type="match status" value="1"/>
</dbReference>
<evidence type="ECO:0000313" key="5">
    <source>
        <dbReference type="Proteomes" id="UP001155280"/>
    </source>
</evidence>
<keyword evidence="1" id="KW-0238">DNA-binding</keyword>
<accession>A0A9X2RA76</accession>
<evidence type="ECO:0000256" key="2">
    <source>
        <dbReference type="SAM" id="Coils"/>
    </source>
</evidence>
<reference evidence="4" key="1">
    <citation type="submission" date="2022-07" db="EMBL/GenBank/DDBJ databases">
        <title>Gramela sediminis sp. nov., isolated from deep-sea sediment of the Indian Ocean.</title>
        <authorList>
            <person name="Shi H."/>
        </authorList>
    </citation>
    <scope>NUCLEOTIDE SEQUENCE</scope>
    <source>
        <strain evidence="4">GC03-9</strain>
    </source>
</reference>
<dbReference type="SUPFAM" id="SSF51306">
    <property type="entry name" value="LexA/Signal peptidase"/>
    <property type="match status" value="1"/>
</dbReference>
<dbReference type="Pfam" id="PF01381">
    <property type="entry name" value="HTH_3"/>
    <property type="match status" value="1"/>
</dbReference>
<name>A0A9X2RA76_9FLAO</name>
<dbReference type="EMBL" id="JANCNS010000003">
    <property type="protein sequence ID" value="MCP9201203.1"/>
    <property type="molecule type" value="Genomic_DNA"/>
</dbReference>
<keyword evidence="5" id="KW-1185">Reference proteome</keyword>
<dbReference type="Gene3D" id="1.10.260.40">
    <property type="entry name" value="lambda repressor-like DNA-binding domains"/>
    <property type="match status" value="1"/>
</dbReference>
<dbReference type="InterPro" id="IPR001387">
    <property type="entry name" value="Cro/C1-type_HTH"/>
</dbReference>
<protein>
    <submittedName>
        <fullName evidence="4">Helix-turn-helix domain-containing protein</fullName>
    </submittedName>
</protein>
<dbReference type="PROSITE" id="PS50943">
    <property type="entry name" value="HTH_CROC1"/>
    <property type="match status" value="1"/>
</dbReference>
<dbReference type="PANTHER" id="PTHR46558:SF11">
    <property type="entry name" value="HTH-TYPE TRANSCRIPTIONAL REGULATOR XRE"/>
    <property type="match status" value="1"/>
</dbReference>
<evidence type="ECO:0000256" key="1">
    <source>
        <dbReference type="ARBA" id="ARBA00023125"/>
    </source>
</evidence>
<keyword evidence="2" id="KW-0175">Coiled coil</keyword>
<dbReference type="Proteomes" id="UP001155280">
    <property type="component" value="Unassembled WGS sequence"/>
</dbReference>
<proteinExistence type="predicted"/>
<evidence type="ECO:0000259" key="3">
    <source>
        <dbReference type="PROSITE" id="PS50943"/>
    </source>
</evidence>
<feature type="domain" description="HTH cro/C1-type" evidence="3">
    <location>
        <begin position="11"/>
        <end position="65"/>
    </location>
</feature>
<feature type="coiled-coil region" evidence="2">
    <location>
        <begin position="218"/>
        <end position="245"/>
    </location>
</feature>
<dbReference type="InterPro" id="IPR010982">
    <property type="entry name" value="Lambda_DNA-bd_dom_sf"/>
</dbReference>
<dbReference type="GO" id="GO:0003677">
    <property type="term" value="F:DNA binding"/>
    <property type="evidence" value="ECO:0007669"/>
    <property type="project" value="UniProtKB-KW"/>
</dbReference>
<gene>
    <name evidence="4" type="ORF">MKO06_14935</name>
</gene>